<dbReference type="PANTHER" id="PTHR48081">
    <property type="entry name" value="AB HYDROLASE SUPERFAMILY PROTEIN C4A8.06C"/>
    <property type="match status" value="1"/>
</dbReference>
<sequence>MTSIRSRAWRAAASVVGRRIEYRDPVVVRRKVERARVRPDPHGPPRRLDRTCAVRIDFRHGWPCYEVRPRSGPPAVNVVFLHGGAYIDQVSGMHWRLAETLVHTLRARVAVPVYPLVPEGTAARVVPEVAALVRESVDRDAGSTVLMGDSAGGGLAVAVAQRLRDESGYRPARLVLISPWLDVTMDHPDIPAVEPLDPELSRAGLRLAGRLWAGGLDPADPLASPINGDLAGLPPATVFIGTRDILNPDAHRFRDRAEEAGVPVEFHEAAGQIHVYPLYPLPEGRRARAHIIARLE</sequence>
<evidence type="ECO:0000313" key="4">
    <source>
        <dbReference type="Proteomes" id="UP000240542"/>
    </source>
</evidence>
<comment type="caution">
    <text evidence="3">The sequence shown here is derived from an EMBL/GenBank/DDBJ whole genome shotgun (WGS) entry which is preliminary data.</text>
</comment>
<dbReference type="RefSeq" id="WP_146165700.1">
    <property type="nucleotide sequence ID" value="NZ_PYGA01000031.1"/>
</dbReference>
<keyword evidence="1" id="KW-0378">Hydrolase</keyword>
<dbReference type="PANTHER" id="PTHR48081:SF8">
    <property type="entry name" value="ALPHA_BETA HYDROLASE FOLD-3 DOMAIN-CONTAINING PROTEIN-RELATED"/>
    <property type="match status" value="1"/>
</dbReference>
<accession>A0A2P8CRB0</accession>
<proteinExistence type="predicted"/>
<dbReference type="InterPro" id="IPR050300">
    <property type="entry name" value="GDXG_lipolytic_enzyme"/>
</dbReference>
<name>A0A2P8CRB0_9ACTN</name>
<dbReference type="SUPFAM" id="SSF53474">
    <property type="entry name" value="alpha/beta-Hydrolases"/>
    <property type="match status" value="1"/>
</dbReference>
<dbReference type="InterPro" id="IPR029058">
    <property type="entry name" value="AB_hydrolase_fold"/>
</dbReference>
<dbReference type="Gene3D" id="3.40.50.1820">
    <property type="entry name" value="alpha/beta hydrolase"/>
    <property type="match status" value="1"/>
</dbReference>
<evidence type="ECO:0000313" key="3">
    <source>
        <dbReference type="EMBL" id="PSK87490.1"/>
    </source>
</evidence>
<organism evidence="3 4">
    <name type="scientific">Murinocardiopsis flavida</name>
    <dbReference type="NCBI Taxonomy" id="645275"/>
    <lineage>
        <taxon>Bacteria</taxon>
        <taxon>Bacillati</taxon>
        <taxon>Actinomycetota</taxon>
        <taxon>Actinomycetes</taxon>
        <taxon>Streptosporangiales</taxon>
        <taxon>Nocardiopsidaceae</taxon>
        <taxon>Murinocardiopsis</taxon>
    </lineage>
</organism>
<evidence type="ECO:0000256" key="1">
    <source>
        <dbReference type="ARBA" id="ARBA00022801"/>
    </source>
</evidence>
<gene>
    <name evidence="3" type="ORF">CLV63_13143</name>
</gene>
<dbReference type="AlphaFoldDB" id="A0A2P8CRB0"/>
<dbReference type="Pfam" id="PF07859">
    <property type="entry name" value="Abhydrolase_3"/>
    <property type="match status" value="1"/>
</dbReference>
<feature type="domain" description="Alpha/beta hydrolase fold-3" evidence="2">
    <location>
        <begin position="78"/>
        <end position="276"/>
    </location>
</feature>
<dbReference type="GO" id="GO:0016787">
    <property type="term" value="F:hydrolase activity"/>
    <property type="evidence" value="ECO:0007669"/>
    <property type="project" value="UniProtKB-KW"/>
</dbReference>
<keyword evidence="4" id="KW-1185">Reference proteome</keyword>
<dbReference type="Proteomes" id="UP000240542">
    <property type="component" value="Unassembled WGS sequence"/>
</dbReference>
<dbReference type="OrthoDB" id="128186at2"/>
<protein>
    <submittedName>
        <fullName evidence="3">Acetyl esterase/lipase</fullName>
    </submittedName>
</protein>
<dbReference type="InterPro" id="IPR013094">
    <property type="entry name" value="AB_hydrolase_3"/>
</dbReference>
<reference evidence="3 4" key="1">
    <citation type="submission" date="2018-03" db="EMBL/GenBank/DDBJ databases">
        <title>Genomic Encyclopedia of Archaeal and Bacterial Type Strains, Phase II (KMG-II): from individual species to whole genera.</title>
        <authorList>
            <person name="Goeker M."/>
        </authorList>
    </citation>
    <scope>NUCLEOTIDE SEQUENCE [LARGE SCALE GENOMIC DNA]</scope>
    <source>
        <strain evidence="3 4">DSM 45312</strain>
    </source>
</reference>
<evidence type="ECO:0000259" key="2">
    <source>
        <dbReference type="Pfam" id="PF07859"/>
    </source>
</evidence>
<dbReference type="EMBL" id="PYGA01000031">
    <property type="protein sequence ID" value="PSK87490.1"/>
    <property type="molecule type" value="Genomic_DNA"/>
</dbReference>